<feature type="coiled-coil region" evidence="1">
    <location>
        <begin position="31"/>
        <end position="58"/>
    </location>
</feature>
<evidence type="ECO:0000313" key="3">
    <source>
        <dbReference type="Proteomes" id="UP000001916"/>
    </source>
</evidence>
<name>D7BFL1_ALLS1</name>
<dbReference type="HOGENOM" id="CLU_2572782_0_0_0"/>
<accession>D7BFL1</accession>
<evidence type="ECO:0000256" key="1">
    <source>
        <dbReference type="SAM" id="Coils"/>
    </source>
</evidence>
<dbReference type="KEGG" id="msv:Mesil_1679"/>
<evidence type="ECO:0008006" key="4">
    <source>
        <dbReference type="Google" id="ProtNLM"/>
    </source>
</evidence>
<dbReference type="Proteomes" id="UP000001916">
    <property type="component" value="Chromosome"/>
</dbReference>
<sequence>MTWTPAMRVSLRWALVYLGLLALLLGIGHWNQAQRLGLRNLERRAQALQSEETRLLLQRYDYMSPLKLREWAEENGYVPMSLGQWIKQGGKP</sequence>
<evidence type="ECO:0000313" key="2">
    <source>
        <dbReference type="EMBL" id="ADH63564.1"/>
    </source>
</evidence>
<reference evidence="2 3" key="1">
    <citation type="journal article" date="2010" name="Stand. Genomic Sci.">
        <title>Complete genome sequence of Meiothermus silvanus type strain (VI-R2).</title>
        <authorList>
            <person name="Sikorski J."/>
            <person name="Tindall B.J."/>
            <person name="Lowry S."/>
            <person name="Lucas S."/>
            <person name="Nolan M."/>
            <person name="Copeland A."/>
            <person name="Glavina Del Rio T."/>
            <person name="Tice H."/>
            <person name="Cheng J.F."/>
            <person name="Han C."/>
            <person name="Pitluck S."/>
            <person name="Liolios K."/>
            <person name="Ivanova N."/>
            <person name="Mavromatis K."/>
            <person name="Mikhailova N."/>
            <person name="Pati A."/>
            <person name="Goodwin L."/>
            <person name="Chen A."/>
            <person name="Palaniappan K."/>
            <person name="Land M."/>
            <person name="Hauser L."/>
            <person name="Chang Y.J."/>
            <person name="Jeffries C.D."/>
            <person name="Rohde M."/>
            <person name="Goker M."/>
            <person name="Woyke T."/>
            <person name="Bristow J."/>
            <person name="Eisen J.A."/>
            <person name="Markowitz V."/>
            <person name="Hugenholtz P."/>
            <person name="Kyrpides N.C."/>
            <person name="Klenk H.P."/>
            <person name="Lapidus A."/>
        </authorList>
    </citation>
    <scope>NUCLEOTIDE SEQUENCE [LARGE SCALE GENOMIC DNA]</scope>
    <source>
        <strain evidence="3">ATCC 700542 / DSM 9946 / VI-R2</strain>
    </source>
</reference>
<gene>
    <name evidence="2" type="ordered locus">Mesil_1679</name>
</gene>
<keyword evidence="1" id="KW-0175">Coiled coil</keyword>
<protein>
    <recommendedName>
        <fullName evidence="4">Cell division protein FtsL</fullName>
    </recommendedName>
</protein>
<dbReference type="EMBL" id="CP002042">
    <property type="protein sequence ID" value="ADH63564.1"/>
    <property type="molecule type" value="Genomic_DNA"/>
</dbReference>
<dbReference type="RefSeq" id="WP_013158126.1">
    <property type="nucleotide sequence ID" value="NC_014212.1"/>
</dbReference>
<keyword evidence="3" id="KW-1185">Reference proteome</keyword>
<dbReference type="STRING" id="526227.Mesil_1679"/>
<organism evidence="2 3">
    <name type="scientific">Allomeiothermus silvanus (strain ATCC 700542 / DSM 9946 / NBRC 106475 / NCIMB 13440 / VI-R2)</name>
    <name type="common">Thermus silvanus</name>
    <dbReference type="NCBI Taxonomy" id="526227"/>
    <lineage>
        <taxon>Bacteria</taxon>
        <taxon>Thermotogati</taxon>
        <taxon>Deinococcota</taxon>
        <taxon>Deinococci</taxon>
        <taxon>Thermales</taxon>
        <taxon>Thermaceae</taxon>
        <taxon>Allomeiothermus</taxon>
    </lineage>
</organism>
<dbReference type="AlphaFoldDB" id="D7BFL1"/>
<proteinExistence type="predicted"/>